<dbReference type="AlphaFoldDB" id="A0A4R6BT06"/>
<organism evidence="1 2">
    <name type="scientific">Macrococcus lamae</name>
    <dbReference type="NCBI Taxonomy" id="198484"/>
    <lineage>
        <taxon>Bacteria</taxon>
        <taxon>Bacillati</taxon>
        <taxon>Bacillota</taxon>
        <taxon>Bacilli</taxon>
        <taxon>Bacillales</taxon>
        <taxon>Staphylococcaceae</taxon>
        <taxon>Macrococcus</taxon>
    </lineage>
</organism>
<accession>A0A4R6BT06</accession>
<dbReference type="PROSITE" id="PS51257">
    <property type="entry name" value="PROKAR_LIPOPROTEIN"/>
    <property type="match status" value="1"/>
</dbReference>
<evidence type="ECO:0008006" key="3">
    <source>
        <dbReference type="Google" id="ProtNLM"/>
    </source>
</evidence>
<protein>
    <recommendedName>
        <fullName evidence="3">Lipoprotein</fullName>
    </recommendedName>
</protein>
<comment type="caution">
    <text evidence="1">The sequence shown here is derived from an EMBL/GenBank/DDBJ whole genome shotgun (WGS) entry which is preliminary data.</text>
</comment>
<name>A0A4R6BT06_9STAP</name>
<keyword evidence="2" id="KW-1185">Reference proteome</keyword>
<dbReference type="Proteomes" id="UP000294802">
    <property type="component" value="Unassembled WGS sequence"/>
</dbReference>
<evidence type="ECO:0000313" key="2">
    <source>
        <dbReference type="Proteomes" id="UP000294802"/>
    </source>
</evidence>
<reference evidence="1 2" key="1">
    <citation type="submission" date="2019-01" db="EMBL/GenBank/DDBJ databases">
        <title>Draft genome sequences of the type strains of six Macrococcus species.</title>
        <authorList>
            <person name="Mazhar S."/>
            <person name="Altermann E."/>
            <person name="Hill C."/>
            <person name="Mcauliffe O."/>
        </authorList>
    </citation>
    <scope>NUCLEOTIDE SEQUENCE [LARGE SCALE GENOMIC DNA]</scope>
    <source>
        <strain evidence="1 2">CCM4815</strain>
    </source>
</reference>
<sequence>MKRRECIVLLGVLLLTGCSKEEQVSVKTIETVQKPVPKPVQQPEDIDQAFMSPGFKILNFTLSSPTDNKVVFHIKYQFGMNAIHHLKTSDKYYIAIQYPEIFDGSTILSQSPLIEQQSDERIIVDADIKQSLNEAHTDIFKKSMKYNLLIFDEHKKLIHVYNDIKGHIQTQ</sequence>
<dbReference type="RefSeq" id="WP_133444285.1">
    <property type="nucleotide sequence ID" value="NZ_SCWB01000014.1"/>
</dbReference>
<proteinExistence type="predicted"/>
<evidence type="ECO:0000313" key="1">
    <source>
        <dbReference type="EMBL" id="TDM07494.1"/>
    </source>
</evidence>
<dbReference type="EMBL" id="SCWB01000014">
    <property type="protein sequence ID" value="TDM07494.1"/>
    <property type="molecule type" value="Genomic_DNA"/>
</dbReference>
<gene>
    <name evidence="1" type="ORF">ERX29_08650</name>
</gene>